<proteinExistence type="predicted"/>
<reference evidence="8 9" key="1">
    <citation type="submission" date="2021-04" db="EMBL/GenBank/DDBJ databases">
        <authorList>
            <person name="Bliznina A."/>
        </authorList>
    </citation>
    <scope>NUCLEOTIDE SEQUENCE [LARGE SCALE GENOMIC DNA]</scope>
</reference>
<protein>
    <submittedName>
        <fullName evidence="8">Oidioi.mRNA.OKI2018_I69.chr2.g4993.t1.cds</fullName>
    </submittedName>
</protein>
<dbReference type="PROSITE" id="PS50157">
    <property type="entry name" value="ZINC_FINGER_C2H2_2"/>
    <property type="match status" value="5"/>
</dbReference>
<keyword evidence="4" id="KW-0862">Zinc</keyword>
<feature type="domain" description="C2H2-type" evidence="7">
    <location>
        <begin position="6"/>
        <end position="34"/>
    </location>
</feature>
<feature type="region of interest" description="Disordered" evidence="6">
    <location>
        <begin position="226"/>
        <end position="246"/>
    </location>
</feature>
<evidence type="ECO:0000259" key="7">
    <source>
        <dbReference type="PROSITE" id="PS50157"/>
    </source>
</evidence>
<accession>A0ABN7SYS3</accession>
<dbReference type="Gene3D" id="3.30.160.60">
    <property type="entry name" value="Classic Zinc Finger"/>
    <property type="match status" value="4"/>
</dbReference>
<organism evidence="8 9">
    <name type="scientific">Oikopleura dioica</name>
    <name type="common">Tunicate</name>
    <dbReference type="NCBI Taxonomy" id="34765"/>
    <lineage>
        <taxon>Eukaryota</taxon>
        <taxon>Metazoa</taxon>
        <taxon>Chordata</taxon>
        <taxon>Tunicata</taxon>
        <taxon>Appendicularia</taxon>
        <taxon>Copelata</taxon>
        <taxon>Oikopleuridae</taxon>
        <taxon>Oikopleura</taxon>
    </lineage>
</organism>
<keyword evidence="3 5" id="KW-0863">Zinc-finger</keyword>
<sequence>MEKSLYSCEICSFKLTTKPNLARHIYYRHCKKRPLYCPECGVTGKSMNNLVNHGSSIHGKDISPLMCSRKQMKEVDSKKMIPMDDFECVFCGEIFQTTKELAKHQDTHKGEKPFTCPLCGRTFQEFGQSIVHGIAIHHVEIDPIMSSDSQEEGIRDSEVVPKIRFKMEKCSKSSSDDPKKEDNETNQSHENSGSEEEVDEHPKPVKRPQRNVPQCKLCNKKFRSHAQVKEHEKNVHEKSVAEPPAPVDPAVFTRASDDLISCSTCLGLFRSEKELMLHQSQYHTKQNGQKILHAPEQKPIIRVITKSSHQPIYLHSAELSGDPQSSNYRPQITVIKPQPQTAEEKYHEYLFRPKPHQKIHFADGSTTGTAPVIDEGFSLH</sequence>
<evidence type="ECO:0000313" key="8">
    <source>
        <dbReference type="EMBL" id="CAG5110609.1"/>
    </source>
</evidence>
<dbReference type="InterPro" id="IPR036236">
    <property type="entry name" value="Znf_C2H2_sf"/>
</dbReference>
<feature type="domain" description="C2H2-type" evidence="7">
    <location>
        <begin position="86"/>
        <end position="113"/>
    </location>
</feature>
<gene>
    <name evidence="8" type="ORF">OKIOD_LOCUS13758</name>
</gene>
<feature type="domain" description="C2H2-type" evidence="7">
    <location>
        <begin position="260"/>
        <end position="288"/>
    </location>
</feature>
<dbReference type="Pfam" id="PF00096">
    <property type="entry name" value="zf-C2H2"/>
    <property type="match status" value="1"/>
</dbReference>
<evidence type="ECO:0000256" key="4">
    <source>
        <dbReference type="ARBA" id="ARBA00022833"/>
    </source>
</evidence>
<dbReference type="Proteomes" id="UP001158576">
    <property type="component" value="Chromosome 2"/>
</dbReference>
<evidence type="ECO:0000256" key="5">
    <source>
        <dbReference type="PROSITE-ProRule" id="PRU00042"/>
    </source>
</evidence>
<keyword evidence="9" id="KW-1185">Reference proteome</keyword>
<keyword evidence="1" id="KW-0479">Metal-binding</keyword>
<feature type="compositionally biased region" description="Basic and acidic residues" evidence="6">
    <location>
        <begin position="167"/>
        <end position="183"/>
    </location>
</feature>
<evidence type="ECO:0000256" key="2">
    <source>
        <dbReference type="ARBA" id="ARBA00022737"/>
    </source>
</evidence>
<dbReference type="Pfam" id="PF12874">
    <property type="entry name" value="zf-met"/>
    <property type="match status" value="1"/>
</dbReference>
<evidence type="ECO:0000256" key="3">
    <source>
        <dbReference type="ARBA" id="ARBA00022771"/>
    </source>
</evidence>
<feature type="compositionally biased region" description="Basic and acidic residues" evidence="6">
    <location>
        <begin position="227"/>
        <end position="240"/>
    </location>
</feature>
<feature type="domain" description="C2H2-type" evidence="7">
    <location>
        <begin position="213"/>
        <end position="241"/>
    </location>
</feature>
<evidence type="ECO:0000313" key="9">
    <source>
        <dbReference type="Proteomes" id="UP001158576"/>
    </source>
</evidence>
<feature type="region of interest" description="Disordered" evidence="6">
    <location>
        <begin position="167"/>
        <end position="212"/>
    </location>
</feature>
<dbReference type="EMBL" id="OU015567">
    <property type="protein sequence ID" value="CAG5110609.1"/>
    <property type="molecule type" value="Genomic_DNA"/>
</dbReference>
<name>A0ABN7SYS3_OIKDI</name>
<dbReference type="SUPFAM" id="SSF57667">
    <property type="entry name" value="beta-beta-alpha zinc fingers"/>
    <property type="match status" value="2"/>
</dbReference>
<evidence type="ECO:0000256" key="6">
    <source>
        <dbReference type="SAM" id="MobiDB-lite"/>
    </source>
</evidence>
<dbReference type="SMART" id="SM00355">
    <property type="entry name" value="ZnF_C2H2"/>
    <property type="match status" value="6"/>
</dbReference>
<dbReference type="PROSITE" id="PS00028">
    <property type="entry name" value="ZINC_FINGER_C2H2_1"/>
    <property type="match status" value="5"/>
</dbReference>
<keyword evidence="2" id="KW-0677">Repeat</keyword>
<dbReference type="PANTHER" id="PTHR24409">
    <property type="entry name" value="ZINC FINGER PROTEIN 142"/>
    <property type="match status" value="1"/>
</dbReference>
<dbReference type="InterPro" id="IPR013087">
    <property type="entry name" value="Znf_C2H2_type"/>
</dbReference>
<evidence type="ECO:0000256" key="1">
    <source>
        <dbReference type="ARBA" id="ARBA00022723"/>
    </source>
</evidence>
<feature type="domain" description="C2H2-type" evidence="7">
    <location>
        <begin position="114"/>
        <end position="143"/>
    </location>
</feature>